<organism evidence="1 2">
    <name type="scientific">Curvularia kusanoi</name>
    <name type="common">Cochliobolus kusanoi</name>
    <dbReference type="NCBI Taxonomy" id="90978"/>
    <lineage>
        <taxon>Eukaryota</taxon>
        <taxon>Fungi</taxon>
        <taxon>Dikarya</taxon>
        <taxon>Ascomycota</taxon>
        <taxon>Pezizomycotina</taxon>
        <taxon>Dothideomycetes</taxon>
        <taxon>Pleosporomycetidae</taxon>
        <taxon>Pleosporales</taxon>
        <taxon>Pleosporineae</taxon>
        <taxon>Pleosporaceae</taxon>
        <taxon>Curvularia</taxon>
    </lineage>
</organism>
<dbReference type="AlphaFoldDB" id="A0A9P4WCF9"/>
<evidence type="ECO:0000313" key="2">
    <source>
        <dbReference type="Proteomes" id="UP000801428"/>
    </source>
</evidence>
<evidence type="ECO:0000313" key="1">
    <source>
        <dbReference type="EMBL" id="KAF3005679.1"/>
    </source>
</evidence>
<keyword evidence="2" id="KW-1185">Reference proteome</keyword>
<sequence length="310" mass="35773">MLCRVIEQAYGYVNPAVQEDFDKEQARTAVIKASEFTLAGNTIMNERYDGGSFIREWVEGEVYAEHYATLITNWDLEARAIELFPPENATPDQLRERQRQLARLDADTGEVQIRVMAEYQNIYRLAVDKLVGRANADTCEKLARVQNWYSSLRTERIVSRIPGDRVFTGQEEVQAAKLMPLYSRDESDRHSFWRERLNNDVIVSHIGYGCKIVDVRAMLAEPRFNDMINWRLVRVCDQIHRRIITPQNTELCSNLDIEDSDQSEDSLRSAVNGAIRDLDTVWRRSEDDVPEWGDVPVFNTLQSSPYTGFA</sequence>
<protein>
    <submittedName>
        <fullName evidence="1">Uncharacterized protein</fullName>
    </submittedName>
</protein>
<accession>A0A9P4WCF9</accession>
<comment type="caution">
    <text evidence="1">The sequence shown here is derived from an EMBL/GenBank/DDBJ whole genome shotgun (WGS) entry which is preliminary data.</text>
</comment>
<dbReference type="EMBL" id="SWKU01000006">
    <property type="protein sequence ID" value="KAF3005679.1"/>
    <property type="molecule type" value="Genomic_DNA"/>
</dbReference>
<gene>
    <name evidence="1" type="ORF">E8E13_004894</name>
</gene>
<dbReference type="OrthoDB" id="10573631at2759"/>
<proteinExistence type="predicted"/>
<reference evidence="1" key="1">
    <citation type="submission" date="2019-04" db="EMBL/GenBank/DDBJ databases">
        <title>Sequencing of skin fungus with MAO and IRED activity.</title>
        <authorList>
            <person name="Marsaioli A.J."/>
            <person name="Bonatto J.M.C."/>
            <person name="Reis Junior O."/>
        </authorList>
    </citation>
    <scope>NUCLEOTIDE SEQUENCE</scope>
    <source>
        <strain evidence="1">30M1</strain>
    </source>
</reference>
<dbReference type="Proteomes" id="UP000801428">
    <property type="component" value="Unassembled WGS sequence"/>
</dbReference>
<name>A0A9P4WCF9_CURKU</name>